<dbReference type="EMBL" id="JABSTU010000006">
    <property type="protein sequence ID" value="KAH8029038.1"/>
    <property type="molecule type" value="Genomic_DNA"/>
</dbReference>
<evidence type="ECO:0000313" key="3">
    <source>
        <dbReference type="Proteomes" id="UP000821866"/>
    </source>
</evidence>
<dbReference type="Proteomes" id="UP000821866">
    <property type="component" value="Chromosome 4"/>
</dbReference>
<sequence>MTADHNCRARYKTPYIGTKRQWERRRVNEEAEATATNYSTSKPRSRSRTPSPSHSRSRSRTPGPRKQQQRRARSRKPGRTPTRDAKATDSVSFADVVKGKRAKNAEAGGKTHTKIEAQIHAKDELIQKLQSAAHSETDQQAMQETQEELIEDGEVDFDNRRHLLWIPARTGLSTPNEAAHRVVRGLTLRASPEDDEPQRGTADIWAWEDCMTREQVGPLVVVEAALRDDLSTKTLEGCSHHAALVQHASSQEKVANSSPTPSNKWLASPPELVKLLAHPLYNDQSSHDAKVQVAN</sequence>
<proteinExistence type="predicted"/>
<accession>A0A9J6E3U8</accession>
<feature type="region of interest" description="Disordered" evidence="1">
    <location>
        <begin position="1"/>
        <end position="93"/>
    </location>
</feature>
<feature type="compositionally biased region" description="Low complexity" evidence="1">
    <location>
        <begin position="48"/>
        <end position="66"/>
    </location>
</feature>
<organism evidence="2 3">
    <name type="scientific">Rhipicephalus microplus</name>
    <name type="common">Cattle tick</name>
    <name type="synonym">Boophilus microplus</name>
    <dbReference type="NCBI Taxonomy" id="6941"/>
    <lineage>
        <taxon>Eukaryota</taxon>
        <taxon>Metazoa</taxon>
        <taxon>Ecdysozoa</taxon>
        <taxon>Arthropoda</taxon>
        <taxon>Chelicerata</taxon>
        <taxon>Arachnida</taxon>
        <taxon>Acari</taxon>
        <taxon>Parasitiformes</taxon>
        <taxon>Ixodida</taxon>
        <taxon>Ixodoidea</taxon>
        <taxon>Ixodidae</taxon>
        <taxon>Rhipicephalinae</taxon>
        <taxon>Rhipicephalus</taxon>
        <taxon>Boophilus</taxon>
    </lineage>
</organism>
<comment type="caution">
    <text evidence="2">The sequence shown here is derived from an EMBL/GenBank/DDBJ whole genome shotgun (WGS) entry which is preliminary data.</text>
</comment>
<name>A0A9J6E3U8_RHIMP</name>
<evidence type="ECO:0000313" key="2">
    <source>
        <dbReference type="EMBL" id="KAH8029038.1"/>
    </source>
</evidence>
<gene>
    <name evidence="2" type="ORF">HPB51_022158</name>
</gene>
<keyword evidence="3" id="KW-1185">Reference proteome</keyword>
<feature type="compositionally biased region" description="Basic residues" evidence="1">
    <location>
        <begin position="67"/>
        <end position="78"/>
    </location>
</feature>
<reference evidence="2" key="2">
    <citation type="submission" date="2021-09" db="EMBL/GenBank/DDBJ databases">
        <authorList>
            <person name="Jia N."/>
            <person name="Wang J."/>
            <person name="Shi W."/>
            <person name="Du L."/>
            <person name="Sun Y."/>
            <person name="Zhan W."/>
            <person name="Jiang J."/>
            <person name="Wang Q."/>
            <person name="Zhang B."/>
            <person name="Ji P."/>
            <person name="Sakyi L.B."/>
            <person name="Cui X."/>
            <person name="Yuan T."/>
            <person name="Jiang B."/>
            <person name="Yang W."/>
            <person name="Lam T.T.-Y."/>
            <person name="Chang Q."/>
            <person name="Ding S."/>
            <person name="Wang X."/>
            <person name="Zhu J."/>
            <person name="Ruan X."/>
            <person name="Zhao L."/>
            <person name="Wei J."/>
            <person name="Que T."/>
            <person name="Du C."/>
            <person name="Cheng J."/>
            <person name="Dai P."/>
            <person name="Han X."/>
            <person name="Huang E."/>
            <person name="Gao Y."/>
            <person name="Liu J."/>
            <person name="Shao H."/>
            <person name="Ye R."/>
            <person name="Li L."/>
            <person name="Wei W."/>
            <person name="Wang X."/>
            <person name="Wang C."/>
            <person name="Huo Q."/>
            <person name="Li W."/>
            <person name="Guo W."/>
            <person name="Chen H."/>
            <person name="Chen S."/>
            <person name="Zhou L."/>
            <person name="Zhou L."/>
            <person name="Ni X."/>
            <person name="Tian J."/>
            <person name="Zhou Y."/>
            <person name="Sheng Y."/>
            <person name="Liu T."/>
            <person name="Pan Y."/>
            <person name="Xia L."/>
            <person name="Li J."/>
            <person name="Zhao F."/>
            <person name="Cao W."/>
        </authorList>
    </citation>
    <scope>NUCLEOTIDE SEQUENCE</scope>
    <source>
        <strain evidence="2">Rmic-2018</strain>
        <tissue evidence="2">Larvae</tissue>
    </source>
</reference>
<evidence type="ECO:0000256" key="1">
    <source>
        <dbReference type="SAM" id="MobiDB-lite"/>
    </source>
</evidence>
<protein>
    <submittedName>
        <fullName evidence="2">Uncharacterized protein</fullName>
    </submittedName>
</protein>
<dbReference type="AlphaFoldDB" id="A0A9J6E3U8"/>
<reference evidence="2" key="1">
    <citation type="journal article" date="2020" name="Cell">
        <title>Large-Scale Comparative Analyses of Tick Genomes Elucidate Their Genetic Diversity and Vector Capacities.</title>
        <authorList>
            <consortium name="Tick Genome and Microbiome Consortium (TIGMIC)"/>
            <person name="Jia N."/>
            <person name="Wang J."/>
            <person name="Shi W."/>
            <person name="Du L."/>
            <person name="Sun Y."/>
            <person name="Zhan W."/>
            <person name="Jiang J.F."/>
            <person name="Wang Q."/>
            <person name="Zhang B."/>
            <person name="Ji P."/>
            <person name="Bell-Sakyi L."/>
            <person name="Cui X.M."/>
            <person name="Yuan T.T."/>
            <person name="Jiang B.G."/>
            <person name="Yang W.F."/>
            <person name="Lam T.T."/>
            <person name="Chang Q.C."/>
            <person name="Ding S.J."/>
            <person name="Wang X.J."/>
            <person name="Zhu J.G."/>
            <person name="Ruan X.D."/>
            <person name="Zhao L."/>
            <person name="Wei J.T."/>
            <person name="Ye R.Z."/>
            <person name="Que T.C."/>
            <person name="Du C.H."/>
            <person name="Zhou Y.H."/>
            <person name="Cheng J.X."/>
            <person name="Dai P.F."/>
            <person name="Guo W.B."/>
            <person name="Han X.H."/>
            <person name="Huang E.J."/>
            <person name="Li L.F."/>
            <person name="Wei W."/>
            <person name="Gao Y.C."/>
            <person name="Liu J.Z."/>
            <person name="Shao H.Z."/>
            <person name="Wang X."/>
            <person name="Wang C.C."/>
            <person name="Yang T.C."/>
            <person name="Huo Q.B."/>
            <person name="Li W."/>
            <person name="Chen H.Y."/>
            <person name="Chen S.E."/>
            <person name="Zhou L.G."/>
            <person name="Ni X.B."/>
            <person name="Tian J.H."/>
            <person name="Sheng Y."/>
            <person name="Liu T."/>
            <person name="Pan Y.S."/>
            <person name="Xia L.Y."/>
            <person name="Li J."/>
            <person name="Zhao F."/>
            <person name="Cao W.C."/>
        </authorList>
    </citation>
    <scope>NUCLEOTIDE SEQUENCE</scope>
    <source>
        <strain evidence="2">Rmic-2018</strain>
    </source>
</reference>
<feature type="compositionally biased region" description="Basic and acidic residues" evidence="1">
    <location>
        <begin position="20"/>
        <end position="29"/>
    </location>
</feature>
<dbReference type="VEuPathDB" id="VectorBase:LOC119164897"/>